<feature type="chain" id="PRO_5010993037" evidence="5">
    <location>
        <begin position="20"/>
        <end position="246"/>
    </location>
</feature>
<accession>A0A1Y5RHF8</accession>
<proteinExistence type="predicted"/>
<keyword evidence="4" id="KW-0676">Redox-active center</keyword>
<dbReference type="SUPFAM" id="SSF52833">
    <property type="entry name" value="Thioredoxin-like"/>
    <property type="match status" value="1"/>
</dbReference>
<dbReference type="InterPro" id="IPR036249">
    <property type="entry name" value="Thioredoxin-like_sf"/>
</dbReference>
<dbReference type="InterPro" id="IPR001853">
    <property type="entry name" value="DSBA-like_thioredoxin_dom"/>
</dbReference>
<evidence type="ECO:0000313" key="7">
    <source>
        <dbReference type="EMBL" id="SLN14926.1"/>
    </source>
</evidence>
<dbReference type="PANTHER" id="PTHR13887:SF14">
    <property type="entry name" value="DISULFIDE BOND FORMATION PROTEIN D"/>
    <property type="match status" value="1"/>
</dbReference>
<dbReference type="PANTHER" id="PTHR13887">
    <property type="entry name" value="GLUTATHIONE S-TRANSFERASE KAPPA"/>
    <property type="match status" value="1"/>
</dbReference>
<reference evidence="7 8" key="1">
    <citation type="submission" date="2017-03" db="EMBL/GenBank/DDBJ databases">
        <authorList>
            <person name="Afonso C.L."/>
            <person name="Miller P.J."/>
            <person name="Scott M.A."/>
            <person name="Spackman E."/>
            <person name="Goraichik I."/>
            <person name="Dimitrov K.M."/>
            <person name="Suarez D.L."/>
            <person name="Swayne D.E."/>
        </authorList>
    </citation>
    <scope>NUCLEOTIDE SEQUENCE [LARGE SCALE GENOMIC DNA]</scope>
    <source>
        <strain evidence="7 8">CECT 7066</strain>
    </source>
</reference>
<dbReference type="RefSeq" id="WP_085852331.1">
    <property type="nucleotide sequence ID" value="NZ_FOPF01000001.1"/>
</dbReference>
<evidence type="ECO:0000256" key="3">
    <source>
        <dbReference type="ARBA" id="ARBA00023157"/>
    </source>
</evidence>
<dbReference type="STRING" id="315423.SAMN04488020_101294"/>
<sequence length="246" mass="26714">MKTPLAALLCLALAGPAAATEIGDMTDAERAAFRDEVRAYLLDNPDVLMEAISVLESREQQAQATSDAELIAENAEALFDSGDSWVGGNPEGDVTVVEFLDYRCGYCRRAFPEVEELIESDGNIRFIVKEFPILGEQSVLASRFAIATQRVAGDAAYETVHDELMTMRGEVSEASLQGIAEDNDLDWDAIAVEMEAPAVDERIEAGLALGQRMGVNGTPSFVFGDQMVRGYVPLDVMREIVADERG</sequence>
<keyword evidence="1 5" id="KW-0732">Signal</keyword>
<feature type="domain" description="Thioredoxin" evidence="6">
    <location>
        <begin position="59"/>
        <end position="246"/>
    </location>
</feature>
<dbReference type="Pfam" id="PF18312">
    <property type="entry name" value="ScsC_N"/>
    <property type="match status" value="1"/>
</dbReference>
<evidence type="ECO:0000256" key="5">
    <source>
        <dbReference type="SAM" id="SignalP"/>
    </source>
</evidence>
<keyword evidence="3" id="KW-1015">Disulfide bond</keyword>
<dbReference type="PROSITE" id="PS51352">
    <property type="entry name" value="THIOREDOXIN_2"/>
    <property type="match status" value="1"/>
</dbReference>
<dbReference type="InterPro" id="IPR041205">
    <property type="entry name" value="ScsC_N"/>
</dbReference>
<dbReference type="InterPro" id="IPR013766">
    <property type="entry name" value="Thioredoxin_domain"/>
</dbReference>
<dbReference type="Pfam" id="PF01323">
    <property type="entry name" value="DSBA"/>
    <property type="match status" value="1"/>
</dbReference>
<dbReference type="EMBL" id="FWFV01000001">
    <property type="protein sequence ID" value="SLN14926.1"/>
    <property type="molecule type" value="Genomic_DNA"/>
</dbReference>
<feature type="signal peptide" evidence="5">
    <location>
        <begin position="1"/>
        <end position="19"/>
    </location>
</feature>
<dbReference type="AlphaFoldDB" id="A0A1Y5RHF8"/>
<dbReference type="CDD" id="cd03023">
    <property type="entry name" value="DsbA_Com1_like"/>
    <property type="match status" value="1"/>
</dbReference>
<evidence type="ECO:0000313" key="8">
    <source>
        <dbReference type="Proteomes" id="UP000193870"/>
    </source>
</evidence>
<organism evidence="7 8">
    <name type="scientific">Palleronia marisminoris</name>
    <dbReference type="NCBI Taxonomy" id="315423"/>
    <lineage>
        <taxon>Bacteria</taxon>
        <taxon>Pseudomonadati</taxon>
        <taxon>Pseudomonadota</taxon>
        <taxon>Alphaproteobacteria</taxon>
        <taxon>Rhodobacterales</taxon>
        <taxon>Roseobacteraceae</taxon>
        <taxon>Palleronia</taxon>
    </lineage>
</organism>
<evidence type="ECO:0000256" key="2">
    <source>
        <dbReference type="ARBA" id="ARBA00023002"/>
    </source>
</evidence>
<gene>
    <name evidence="7" type="primary">bdbD_1</name>
    <name evidence="7" type="ORF">PAM7066_00295</name>
</gene>
<dbReference type="OrthoDB" id="9780147at2"/>
<keyword evidence="2" id="KW-0560">Oxidoreductase</keyword>
<dbReference type="GO" id="GO:0016491">
    <property type="term" value="F:oxidoreductase activity"/>
    <property type="evidence" value="ECO:0007669"/>
    <property type="project" value="UniProtKB-KW"/>
</dbReference>
<keyword evidence="8" id="KW-1185">Reference proteome</keyword>
<evidence type="ECO:0000259" key="6">
    <source>
        <dbReference type="PROSITE" id="PS51352"/>
    </source>
</evidence>
<dbReference type="Proteomes" id="UP000193870">
    <property type="component" value="Unassembled WGS sequence"/>
</dbReference>
<dbReference type="Gene3D" id="3.40.30.10">
    <property type="entry name" value="Glutaredoxin"/>
    <property type="match status" value="1"/>
</dbReference>
<evidence type="ECO:0000256" key="1">
    <source>
        <dbReference type="ARBA" id="ARBA00022729"/>
    </source>
</evidence>
<evidence type="ECO:0000256" key="4">
    <source>
        <dbReference type="ARBA" id="ARBA00023284"/>
    </source>
</evidence>
<protein>
    <submittedName>
        <fullName evidence="7">Disulfide bond formation protein D</fullName>
    </submittedName>
</protein>
<name>A0A1Y5RHF8_9RHOB</name>